<keyword evidence="1" id="KW-0472">Membrane</keyword>
<feature type="transmembrane region" description="Helical" evidence="1">
    <location>
        <begin position="44"/>
        <end position="62"/>
    </location>
</feature>
<evidence type="ECO:0000313" key="4">
    <source>
        <dbReference type="Proteomes" id="UP000054623"/>
    </source>
</evidence>
<keyword evidence="1" id="KW-1133">Transmembrane helix</keyword>
<feature type="transmembrane region" description="Helical" evidence="1">
    <location>
        <begin position="20"/>
        <end position="38"/>
    </location>
</feature>
<evidence type="ECO:0000256" key="1">
    <source>
        <dbReference type="SAM" id="Phobius"/>
    </source>
</evidence>
<dbReference type="EMBL" id="LOCK01000011">
    <property type="protein sequence ID" value="KTE92732.1"/>
    <property type="molecule type" value="Genomic_DNA"/>
</dbReference>
<feature type="domain" description="SHOCT" evidence="2">
    <location>
        <begin position="90"/>
        <end position="116"/>
    </location>
</feature>
<organism evidence="3 4">
    <name type="scientific">Desulfitobacterium hafniense</name>
    <name type="common">Desulfitobacterium frappieri</name>
    <dbReference type="NCBI Taxonomy" id="49338"/>
    <lineage>
        <taxon>Bacteria</taxon>
        <taxon>Bacillati</taxon>
        <taxon>Bacillota</taxon>
        <taxon>Clostridia</taxon>
        <taxon>Eubacteriales</taxon>
        <taxon>Desulfitobacteriaceae</taxon>
        <taxon>Desulfitobacterium</taxon>
    </lineage>
</organism>
<proteinExistence type="predicted"/>
<reference evidence="3 4" key="1">
    <citation type="submission" date="2015-12" db="EMBL/GenBank/DDBJ databases">
        <title>Draft Genome Sequence of Desulfitobacterium hafniense Strain DH, a Sulfate-reducing Bacterium Isolated from Paddy Soils.</title>
        <authorList>
            <person name="Bao P."/>
            <person name="Zhang X."/>
            <person name="Li G."/>
        </authorList>
    </citation>
    <scope>NUCLEOTIDE SEQUENCE [LARGE SCALE GENOMIC DNA]</scope>
    <source>
        <strain evidence="3 4">DH</strain>
    </source>
</reference>
<dbReference type="InterPro" id="IPR018649">
    <property type="entry name" value="SHOCT"/>
</dbReference>
<accession>A0A0W1JLW4</accession>
<dbReference type="Proteomes" id="UP000054623">
    <property type="component" value="Unassembled WGS sequence"/>
</dbReference>
<keyword evidence="1" id="KW-0812">Transmembrane</keyword>
<gene>
    <name evidence="3" type="ORF">AT727_17530</name>
</gene>
<dbReference type="AlphaFoldDB" id="A0A0W1JLW4"/>
<comment type="caution">
    <text evidence="3">The sequence shown here is derived from an EMBL/GenBank/DDBJ whole genome shotgun (WGS) entry which is preliminary data.</text>
</comment>
<protein>
    <recommendedName>
        <fullName evidence="2">SHOCT domain-containing protein</fullName>
    </recommendedName>
</protein>
<evidence type="ECO:0000313" key="3">
    <source>
        <dbReference type="EMBL" id="KTE92732.1"/>
    </source>
</evidence>
<dbReference type="Pfam" id="PF09851">
    <property type="entry name" value="SHOCT"/>
    <property type="match status" value="1"/>
</dbReference>
<name>A0A0W1JLW4_DESHA</name>
<dbReference type="OrthoDB" id="2054087at2"/>
<sequence>MEGIRVRRVRVKPSKSQSFVGMIGGAVFVIIGFSIIPMMGMFGIFWTIMAMAIAGMHAYNYFTDKGVASWEIDVEPNHQGINREEDFEAKLRKLNRLKEDGLITDSEFAKKRADIMKSEW</sequence>
<evidence type="ECO:0000259" key="2">
    <source>
        <dbReference type="Pfam" id="PF09851"/>
    </source>
</evidence>